<keyword evidence="9" id="KW-0963">Cytoplasm</keyword>
<dbReference type="Proteomes" id="UP000183104">
    <property type="component" value="Unassembled WGS sequence"/>
</dbReference>
<dbReference type="CDD" id="cd01998">
    <property type="entry name" value="MnmA_TRMU-like"/>
    <property type="match status" value="1"/>
</dbReference>
<evidence type="ECO:0000256" key="7">
    <source>
        <dbReference type="ARBA" id="ARBA00023157"/>
    </source>
</evidence>
<keyword evidence="7" id="KW-1015">Disulfide bond</keyword>
<dbReference type="SUPFAM" id="SSF52402">
    <property type="entry name" value="Adenine nucleotide alpha hydrolases-like"/>
    <property type="match status" value="1"/>
</dbReference>
<dbReference type="FunFam" id="3.40.50.620:FF:000115">
    <property type="entry name" value="tRNA-specific 2-thiouridylase MnmA"/>
    <property type="match status" value="1"/>
</dbReference>
<evidence type="ECO:0000256" key="6">
    <source>
        <dbReference type="ARBA" id="ARBA00022884"/>
    </source>
</evidence>
<dbReference type="HAMAP" id="MF_00144">
    <property type="entry name" value="tRNA_thiouridyl_MnmA"/>
    <property type="match status" value="1"/>
</dbReference>
<evidence type="ECO:0000259" key="11">
    <source>
        <dbReference type="Pfam" id="PF20259"/>
    </source>
</evidence>
<dbReference type="GO" id="GO:0005524">
    <property type="term" value="F:ATP binding"/>
    <property type="evidence" value="ECO:0007669"/>
    <property type="project" value="UniProtKB-KW"/>
</dbReference>
<organism evidence="12 13">
    <name type="scientific">Thiohalorhabdus denitrificans</name>
    <dbReference type="NCBI Taxonomy" id="381306"/>
    <lineage>
        <taxon>Bacteria</taxon>
        <taxon>Pseudomonadati</taxon>
        <taxon>Pseudomonadota</taxon>
        <taxon>Gammaproteobacteria</taxon>
        <taxon>Thiohalorhabdales</taxon>
        <taxon>Thiohalorhabdaceae</taxon>
        <taxon>Thiohalorhabdus</taxon>
    </lineage>
</organism>
<name>A0A1G5HDF4_9GAMM</name>
<dbReference type="Gene3D" id="2.30.30.280">
    <property type="entry name" value="Adenine nucleotide alpha hydrolases-like domains"/>
    <property type="match status" value="1"/>
</dbReference>
<keyword evidence="6 9" id="KW-0694">RNA-binding</keyword>
<feature type="region of interest" description="Interaction with tRNA" evidence="9">
    <location>
        <begin position="306"/>
        <end position="307"/>
    </location>
</feature>
<dbReference type="Gene3D" id="3.40.50.620">
    <property type="entry name" value="HUPs"/>
    <property type="match status" value="1"/>
</dbReference>
<dbReference type="AlphaFoldDB" id="A0A1G5HDF4"/>
<dbReference type="GO" id="GO:0103016">
    <property type="term" value="F:tRNA-uridine 2-sulfurtransferase activity"/>
    <property type="evidence" value="ECO:0007669"/>
    <property type="project" value="UniProtKB-EC"/>
</dbReference>
<dbReference type="GO" id="GO:0032259">
    <property type="term" value="P:methylation"/>
    <property type="evidence" value="ECO:0007669"/>
    <property type="project" value="UniProtKB-KW"/>
</dbReference>
<evidence type="ECO:0000256" key="9">
    <source>
        <dbReference type="HAMAP-Rule" id="MF_00144"/>
    </source>
</evidence>
<feature type="binding site" evidence="9">
    <location>
        <begin position="13"/>
        <end position="20"/>
    </location>
    <ligand>
        <name>ATP</name>
        <dbReference type="ChEBI" id="CHEBI:30616"/>
    </ligand>
</feature>
<dbReference type="Gene3D" id="2.40.30.10">
    <property type="entry name" value="Translation factors"/>
    <property type="match status" value="1"/>
</dbReference>
<dbReference type="PANTHER" id="PTHR11933">
    <property type="entry name" value="TRNA 5-METHYLAMINOMETHYL-2-THIOURIDYLATE -METHYLTRANSFERASE"/>
    <property type="match status" value="1"/>
</dbReference>
<feature type="site" description="Interaction with tRNA" evidence="9">
    <location>
        <position position="339"/>
    </location>
</feature>
<dbReference type="EMBL" id="FMUN01000008">
    <property type="protein sequence ID" value="SCY61796.1"/>
    <property type="molecule type" value="Genomic_DNA"/>
</dbReference>
<comment type="subcellular location">
    <subcellularLocation>
        <location evidence="9">Cytoplasm</location>
    </subcellularLocation>
</comment>
<dbReference type="FunFam" id="2.30.30.280:FF:000001">
    <property type="entry name" value="tRNA-specific 2-thiouridylase MnmA"/>
    <property type="match status" value="1"/>
</dbReference>
<dbReference type="InterPro" id="IPR014729">
    <property type="entry name" value="Rossmann-like_a/b/a_fold"/>
</dbReference>
<feature type="region of interest" description="Interaction with tRNA" evidence="9">
    <location>
        <begin position="150"/>
        <end position="152"/>
    </location>
</feature>
<dbReference type="NCBIfam" id="NF001138">
    <property type="entry name" value="PRK00143.1"/>
    <property type="match status" value="1"/>
</dbReference>
<evidence type="ECO:0000256" key="3">
    <source>
        <dbReference type="ARBA" id="ARBA00022694"/>
    </source>
</evidence>
<dbReference type="GO" id="GO:0002143">
    <property type="term" value="P:tRNA wobble position uridine thiolation"/>
    <property type="evidence" value="ECO:0007669"/>
    <property type="project" value="TreeGrafter"/>
</dbReference>
<evidence type="ECO:0000313" key="13">
    <source>
        <dbReference type="Proteomes" id="UP000183104"/>
    </source>
</evidence>
<dbReference type="InterPro" id="IPR023382">
    <property type="entry name" value="MnmA-like_central_sf"/>
</dbReference>
<dbReference type="Pfam" id="PF20259">
    <property type="entry name" value="tRNA_Me_trans_M"/>
    <property type="match status" value="1"/>
</dbReference>
<feature type="domain" description="tRNA-specific 2-thiouridylase MnmA-like central" evidence="11">
    <location>
        <begin position="220"/>
        <end position="273"/>
    </location>
</feature>
<sequence>MSTAGAPSRVVVAMSGGVDSSVTAALLLEQGFDVIGVTMRLWDGPGNEGGCCSVEDADDARRVADRLGIPFYVLNYAEPFREKVVDNFVDEYLAGRTPNPCARCNQFIKFDRLLQQVRDLGADYLATGHYARIDRDGERPRLRTGLDGDKDQSYFLAVTPAPELDSILFPVGGYDKHQVRELAARYDLITADKPESQDICFVSRSAAEFVASQGAGPGLEPGEIVDRAGNVLGEHRGAAYYTVGQRRGLHLAVGRPMYVVEVDTAANRVVVGEADEIFHAAMEVEGLNWFGDPLPEGGREAEVKVRYAGKPVAARVEPLEGDRARVTFAEPVRAVTPGQVAAFYSGDEVLGGGWIAEAAA</sequence>
<proteinExistence type="inferred from homology"/>
<dbReference type="NCBIfam" id="TIGR00420">
    <property type="entry name" value="trmU"/>
    <property type="match status" value="1"/>
</dbReference>
<keyword evidence="2 9" id="KW-0808">Transferase</keyword>
<keyword evidence="4 9" id="KW-0547">Nucleotide-binding</keyword>
<dbReference type="Pfam" id="PF03054">
    <property type="entry name" value="tRNA_Me_trans"/>
    <property type="match status" value="1"/>
</dbReference>
<dbReference type="STRING" id="381306.AN478_06710"/>
<feature type="active site" description="Nucleophile" evidence="9">
    <location>
        <position position="104"/>
    </location>
</feature>
<feature type="active site" description="Cysteine persulfide intermediate" evidence="9">
    <location>
        <position position="200"/>
    </location>
</feature>
<protein>
    <recommendedName>
        <fullName evidence="9">tRNA-specific 2-thiouridylase MnmA</fullName>
        <ecNumber evidence="9">2.8.1.13</ecNumber>
    </recommendedName>
</protein>
<dbReference type="GO" id="GO:0005737">
    <property type="term" value="C:cytoplasm"/>
    <property type="evidence" value="ECO:0007669"/>
    <property type="project" value="UniProtKB-SubCell"/>
</dbReference>
<dbReference type="Pfam" id="PF20258">
    <property type="entry name" value="tRNA_Me_trans_C"/>
    <property type="match status" value="1"/>
</dbReference>
<evidence type="ECO:0000313" key="12">
    <source>
        <dbReference type="EMBL" id="SCY61796.1"/>
    </source>
</evidence>
<comment type="similarity">
    <text evidence="9">Belongs to the MnmA/TRMU family.</text>
</comment>
<gene>
    <name evidence="9" type="primary">mnmA</name>
    <name evidence="12" type="ORF">SAMN05661077_2705</name>
</gene>
<evidence type="ECO:0000256" key="2">
    <source>
        <dbReference type="ARBA" id="ARBA00022679"/>
    </source>
</evidence>
<evidence type="ECO:0000256" key="8">
    <source>
        <dbReference type="ARBA" id="ARBA00051542"/>
    </source>
</evidence>
<dbReference type="EC" id="2.8.1.13" evidence="9"/>
<keyword evidence="1 9" id="KW-0820">tRNA-binding</keyword>
<keyword evidence="5 9" id="KW-0067">ATP-binding</keyword>
<dbReference type="InterPro" id="IPR004506">
    <property type="entry name" value="MnmA-like"/>
</dbReference>
<comment type="function">
    <text evidence="9">Catalyzes the 2-thiolation of uridine at the wobble position (U34) of tRNA, leading to the formation of s(2)U34.</text>
</comment>
<dbReference type="GO" id="GO:0008168">
    <property type="term" value="F:methyltransferase activity"/>
    <property type="evidence" value="ECO:0007669"/>
    <property type="project" value="UniProtKB-KW"/>
</dbReference>
<feature type="binding site" evidence="9">
    <location>
        <position position="128"/>
    </location>
    <ligand>
        <name>ATP</name>
        <dbReference type="ChEBI" id="CHEBI:30616"/>
    </ligand>
</feature>
<comment type="catalytic activity">
    <reaction evidence="8 9">
        <text>S-sulfanyl-L-cysteinyl-[protein] + uridine(34) in tRNA + AH2 + ATP = 2-thiouridine(34) in tRNA + L-cysteinyl-[protein] + A + AMP + diphosphate + H(+)</text>
        <dbReference type="Rhea" id="RHEA:47032"/>
        <dbReference type="Rhea" id="RHEA-COMP:10131"/>
        <dbReference type="Rhea" id="RHEA-COMP:11726"/>
        <dbReference type="Rhea" id="RHEA-COMP:11727"/>
        <dbReference type="Rhea" id="RHEA-COMP:11728"/>
        <dbReference type="ChEBI" id="CHEBI:13193"/>
        <dbReference type="ChEBI" id="CHEBI:15378"/>
        <dbReference type="ChEBI" id="CHEBI:17499"/>
        <dbReference type="ChEBI" id="CHEBI:29950"/>
        <dbReference type="ChEBI" id="CHEBI:30616"/>
        <dbReference type="ChEBI" id="CHEBI:33019"/>
        <dbReference type="ChEBI" id="CHEBI:61963"/>
        <dbReference type="ChEBI" id="CHEBI:65315"/>
        <dbReference type="ChEBI" id="CHEBI:87170"/>
        <dbReference type="ChEBI" id="CHEBI:456215"/>
        <dbReference type="EC" id="2.8.1.13"/>
    </reaction>
</comment>
<evidence type="ECO:0000256" key="1">
    <source>
        <dbReference type="ARBA" id="ARBA00022555"/>
    </source>
</evidence>
<dbReference type="InterPro" id="IPR046885">
    <property type="entry name" value="MnmA-like_C"/>
</dbReference>
<dbReference type="RefSeq" id="WP_269434444.1">
    <property type="nucleotide sequence ID" value="NZ_FMUN01000008.1"/>
</dbReference>
<evidence type="ECO:0000259" key="10">
    <source>
        <dbReference type="Pfam" id="PF20258"/>
    </source>
</evidence>
<comment type="caution">
    <text evidence="9">Lacks conserved residue(s) required for the propagation of feature annotation.</text>
</comment>
<dbReference type="InterPro" id="IPR046884">
    <property type="entry name" value="MnmA-like_central"/>
</dbReference>
<reference evidence="13" key="1">
    <citation type="submission" date="2016-10" db="EMBL/GenBank/DDBJ databases">
        <authorList>
            <person name="Varghese N."/>
        </authorList>
    </citation>
    <scope>NUCLEOTIDE SEQUENCE [LARGE SCALE GENOMIC DNA]</scope>
    <source>
        <strain evidence="13">HL 19</strain>
    </source>
</reference>
<dbReference type="GO" id="GO:0000049">
    <property type="term" value="F:tRNA binding"/>
    <property type="evidence" value="ECO:0007669"/>
    <property type="project" value="UniProtKB-KW"/>
</dbReference>
<feature type="site" description="Interaction with tRNA" evidence="9">
    <location>
        <position position="129"/>
    </location>
</feature>
<feature type="domain" description="tRNA-specific 2-thiouridylase MnmA-like C-terminal" evidence="10">
    <location>
        <begin position="282"/>
        <end position="355"/>
    </location>
</feature>
<keyword evidence="12" id="KW-0489">Methyltransferase</keyword>
<dbReference type="PANTHER" id="PTHR11933:SF5">
    <property type="entry name" value="MITOCHONDRIAL TRNA-SPECIFIC 2-THIOURIDYLASE 1"/>
    <property type="match status" value="1"/>
</dbReference>
<keyword evidence="3 9" id="KW-0819">tRNA processing</keyword>
<accession>A0A1G5HDF4</accession>
<keyword evidence="13" id="KW-1185">Reference proteome</keyword>
<evidence type="ECO:0000256" key="5">
    <source>
        <dbReference type="ARBA" id="ARBA00022840"/>
    </source>
</evidence>
<feature type="binding site" evidence="9">
    <location>
        <position position="39"/>
    </location>
    <ligand>
        <name>ATP</name>
        <dbReference type="ChEBI" id="CHEBI:30616"/>
    </ligand>
</feature>
<evidence type="ECO:0000256" key="4">
    <source>
        <dbReference type="ARBA" id="ARBA00022741"/>
    </source>
</evidence>